<feature type="domain" description="Proliferating cell nuclear antigen PCNA N-terminal" evidence="20">
    <location>
        <begin position="582"/>
        <end position="704"/>
    </location>
</feature>
<gene>
    <name evidence="24" type="ORF">QBC46DRAFT_461092</name>
</gene>
<evidence type="ECO:0000259" key="20">
    <source>
        <dbReference type="Pfam" id="PF00705"/>
    </source>
</evidence>
<evidence type="ECO:0000256" key="11">
    <source>
        <dbReference type="ARBA" id="ARBA00022989"/>
    </source>
</evidence>
<keyword evidence="12 17" id="KW-0238">DNA-binding</keyword>
<dbReference type="GO" id="GO:0003677">
    <property type="term" value="F:DNA binding"/>
    <property type="evidence" value="ECO:0007669"/>
    <property type="project" value="UniProtKB-KW"/>
</dbReference>
<dbReference type="NCBIfam" id="TIGR00687">
    <property type="entry name" value="pyridox_kin"/>
    <property type="match status" value="1"/>
</dbReference>
<keyword evidence="25" id="KW-1185">Reference proteome</keyword>
<evidence type="ECO:0000256" key="19">
    <source>
        <dbReference type="SAM" id="Phobius"/>
    </source>
</evidence>
<dbReference type="Pfam" id="PF02747">
    <property type="entry name" value="PCNA_C"/>
    <property type="match status" value="1"/>
</dbReference>
<dbReference type="GO" id="GO:0017022">
    <property type="term" value="F:myosin binding"/>
    <property type="evidence" value="ECO:0007669"/>
    <property type="project" value="InterPro"/>
</dbReference>
<dbReference type="InterPro" id="IPR046938">
    <property type="entry name" value="DNA_clamp_sf"/>
</dbReference>
<keyword evidence="13 19" id="KW-0472">Membrane</keyword>
<dbReference type="InterPro" id="IPR022648">
    <property type="entry name" value="Pr_cel_nuc_antig_N"/>
</dbReference>
<keyword evidence="7 17" id="KW-0235">DNA replication</keyword>
<name>A0AAN6S1I9_9PEZI</name>
<comment type="function">
    <text evidence="16">This protein is an auxiliary protein of DNA polymerase delta and is involved in the control of eukaryotic DNA replication by increasing the polymerase's processivity during elongation of the leading strand.</text>
</comment>
<evidence type="ECO:0000256" key="15">
    <source>
        <dbReference type="ARBA" id="ARBA00054163"/>
    </source>
</evidence>
<dbReference type="GO" id="GO:0030337">
    <property type="term" value="F:DNA polymerase processivity factor activity"/>
    <property type="evidence" value="ECO:0007669"/>
    <property type="project" value="InterPro"/>
</dbReference>
<dbReference type="GO" id="GO:0005524">
    <property type="term" value="F:ATP binding"/>
    <property type="evidence" value="ECO:0007669"/>
    <property type="project" value="UniProtKB-KW"/>
</dbReference>
<feature type="domain" description="Pyridoxamine kinase/Phosphomethylpyrimidine kinase" evidence="22">
    <location>
        <begin position="976"/>
        <end position="1100"/>
    </location>
</feature>
<keyword evidence="10" id="KW-0067">ATP-binding</keyword>
<evidence type="ECO:0000259" key="22">
    <source>
        <dbReference type="Pfam" id="PF08543"/>
    </source>
</evidence>
<dbReference type="PROSITE" id="PS00293">
    <property type="entry name" value="PCNA_2"/>
    <property type="match status" value="1"/>
</dbReference>
<evidence type="ECO:0000259" key="23">
    <source>
        <dbReference type="Pfam" id="PF12632"/>
    </source>
</evidence>
<dbReference type="InterPro" id="IPR004625">
    <property type="entry name" value="PyrdxlKinase"/>
</dbReference>
<dbReference type="GO" id="GO:0006275">
    <property type="term" value="P:regulation of DNA replication"/>
    <property type="evidence" value="ECO:0007669"/>
    <property type="project" value="InterPro"/>
</dbReference>
<reference evidence="25" key="1">
    <citation type="journal article" date="2023" name="Mol. Phylogenet. Evol.">
        <title>Genome-scale phylogeny and comparative genomics of the fungal order Sordariales.</title>
        <authorList>
            <person name="Hensen N."/>
            <person name="Bonometti L."/>
            <person name="Westerberg I."/>
            <person name="Brannstrom I.O."/>
            <person name="Guillou S."/>
            <person name="Cros-Aarteil S."/>
            <person name="Calhoun S."/>
            <person name="Haridas S."/>
            <person name="Kuo A."/>
            <person name="Mondo S."/>
            <person name="Pangilinan J."/>
            <person name="Riley R."/>
            <person name="LaButti K."/>
            <person name="Andreopoulos B."/>
            <person name="Lipzen A."/>
            <person name="Chen C."/>
            <person name="Yan M."/>
            <person name="Daum C."/>
            <person name="Ng V."/>
            <person name="Clum A."/>
            <person name="Steindorff A."/>
            <person name="Ohm R.A."/>
            <person name="Martin F."/>
            <person name="Silar P."/>
            <person name="Natvig D.O."/>
            <person name="Lalanne C."/>
            <person name="Gautier V."/>
            <person name="Ament-Velasquez S.L."/>
            <person name="Kruys A."/>
            <person name="Hutchinson M.I."/>
            <person name="Powell A.J."/>
            <person name="Barry K."/>
            <person name="Miller A.N."/>
            <person name="Grigoriev I.V."/>
            <person name="Debuchy R."/>
            <person name="Gladieux P."/>
            <person name="Hiltunen Thoren M."/>
            <person name="Johannesson H."/>
        </authorList>
    </citation>
    <scope>NUCLEOTIDE SEQUENCE [LARGE SCALE GENOMIC DNA]</scope>
    <source>
        <strain evidence="25">CBS 340.73</strain>
    </source>
</reference>
<feature type="transmembrane region" description="Helical" evidence="19">
    <location>
        <begin position="185"/>
        <end position="202"/>
    </location>
</feature>
<protein>
    <recommendedName>
        <fullName evidence="16">DNA sliding clamp PCNA</fullName>
    </recommendedName>
</protein>
<evidence type="ECO:0000256" key="10">
    <source>
        <dbReference type="ARBA" id="ARBA00022840"/>
    </source>
</evidence>
<comment type="function">
    <text evidence="15">This protein is an auxiliary protein of DNA polymerase delta and is involved in the control of eukaryotic DNA replication by increasing the polymerase's processibility during elongation of the leading strand. Involved in DNA repair.</text>
</comment>
<sequence>METIIHDRSPLADYLKDHGEEQQPQHHDNWATPPASDVHDESPPSSPSFAPVGRPMVKKRFRSNIPDPLRLDIPRTRTNRLSSLHSLHDSYSKAVASRIDRADNLKFIEQFRYTIVASQLLSGHSILGQHHYYNQAKNTSASTQNAVVPTSTGLVVTAAGALFIAWIVSWVYYGGYSNLTKKRMLFAVVVFAAAAVLSHAYIRQQWLRYLREQALAEVTAFVSRSQDFDSASSAALSLIQEVELVSRGYRISAPLPPISRIENRSQTRRCGRLRKAIKGRFAEIIRNYIQVLSVVKGFSEQLDLEKYYDIYDISDFDVSDALQGFSEGEFEDAESLRTLKIAAARFHTIRKIFLCALLAFEASGDDTDFLRWSTAVEGLRTLSEISNACYERLRTILSEEETFPAVQETKATLSPGRERWRSQLRKLNGLSTGIRGLQAKLTLLREESDRTLNEAEDVSELGPNLMLQYESIGQDLKLLAQTWEEGRAALASGIDRNEKRLSSLSALMSPASSLSGLTTVEEGGAEEALKALTGESPPASNYGSPVPDEAEVFEAVAITRPRSLLTREERIIKMRGEPAAAMLEARLEQASILKKVVDAIKDLVQDCNFDCNDSGIALQAMDNSHVALVSMMLKAEGFSPFRCDRNIALGVNLTSLTKVLRAAQNEDILTLKAEDAPDVLNLVFESSENDRISEYDLKLMDIDQEHLGIPDTEYAATISMPASEFKRITTDLMAMSESVTIEASKDGVKFSCQGDIGNGSVTLRQHSNIDKPAEAIEIELSEPVSLTFSLKYLVNFCKASALSNTVKICLSNEVPLLVEYTLAGSSYLRFYLAPKNRHHLLRIPRTLEKPFNTSDLIMSEGPPVPETRVLAVASHVRYVGNKIAVFSMQSLGCDVAALNTVQFSNHTGYRQWTGTRVSAQEITELYRGLKQSYLDDFDMMLSGYIPGAQAVEAVGEIGKELKAKAKEAGRQPGSFFWVLDPVMGDNGSLYVAQDVVPAYKKLVSHADLILPNQFEAELLSEVEINDMSSLERAIQVLHERYGVPHIVITSVSLPHPDHPVSSLSVVGSTMTSDRRARPFKIVFPAIDAYFSGTGDMFAALMVVRMREAVWKSSGSEGALMSTASWLSDDGVDALDLPLAKAAEKVLASMHEVLTKTCEAMEAEMKAARRAEADTVSAGEKEHEEEKKRLHLRQTKAAELRLVRHLDSIRFPKVEFRAAKV</sequence>
<keyword evidence="6 19" id="KW-0812">Transmembrane</keyword>
<evidence type="ECO:0000256" key="6">
    <source>
        <dbReference type="ARBA" id="ARBA00022692"/>
    </source>
</evidence>
<dbReference type="AlphaFoldDB" id="A0AAN6S1I9"/>
<evidence type="ECO:0000259" key="21">
    <source>
        <dbReference type="Pfam" id="PF02747"/>
    </source>
</evidence>
<keyword evidence="11 19" id="KW-1133">Transmembrane helix</keyword>
<evidence type="ECO:0000256" key="13">
    <source>
        <dbReference type="ARBA" id="ARBA00023136"/>
    </source>
</evidence>
<dbReference type="Gene3D" id="3.70.10.10">
    <property type="match status" value="1"/>
</dbReference>
<evidence type="ECO:0000256" key="1">
    <source>
        <dbReference type="ARBA" id="ARBA00004123"/>
    </source>
</evidence>
<dbReference type="GO" id="GO:0006273">
    <property type="term" value="P:lagging strand elongation"/>
    <property type="evidence" value="ECO:0007669"/>
    <property type="project" value="UniProtKB-ARBA"/>
</dbReference>
<comment type="caution">
    <text evidence="24">The sequence shown here is derived from an EMBL/GenBank/DDBJ whole genome shotgun (WGS) entry which is preliminary data.</text>
</comment>
<dbReference type="GO" id="GO:0006298">
    <property type="term" value="P:mismatch repair"/>
    <property type="evidence" value="ECO:0007669"/>
    <property type="project" value="TreeGrafter"/>
</dbReference>
<evidence type="ECO:0000256" key="5">
    <source>
        <dbReference type="ARBA" id="ARBA00022679"/>
    </source>
</evidence>
<dbReference type="GO" id="GO:0009443">
    <property type="term" value="P:pyridoxal 5'-phosphate salvage"/>
    <property type="evidence" value="ECO:0007669"/>
    <property type="project" value="InterPro"/>
</dbReference>
<dbReference type="PANTHER" id="PTHR11352">
    <property type="entry name" value="PROLIFERATING CELL NUCLEAR ANTIGEN"/>
    <property type="match status" value="1"/>
</dbReference>
<keyword evidence="14 16" id="KW-0539">Nucleus</keyword>
<dbReference type="InterPro" id="IPR022649">
    <property type="entry name" value="Pr_cel_nuc_antig_C"/>
</dbReference>
<keyword evidence="5" id="KW-0808">Transferase</keyword>
<dbReference type="FunFam" id="3.70.10.10:FF:000001">
    <property type="entry name" value="Proliferating cell nuclear antigen"/>
    <property type="match status" value="1"/>
</dbReference>
<dbReference type="Pfam" id="PF00705">
    <property type="entry name" value="PCNA_N"/>
    <property type="match status" value="1"/>
</dbReference>
<dbReference type="Gene3D" id="3.40.1190.20">
    <property type="match status" value="1"/>
</dbReference>
<evidence type="ECO:0000256" key="7">
    <source>
        <dbReference type="ARBA" id="ARBA00022705"/>
    </source>
</evidence>
<dbReference type="GO" id="GO:0008478">
    <property type="term" value="F:pyridoxal kinase activity"/>
    <property type="evidence" value="ECO:0007669"/>
    <property type="project" value="InterPro"/>
</dbReference>
<evidence type="ECO:0000256" key="4">
    <source>
        <dbReference type="ARBA" id="ARBA00010462"/>
    </source>
</evidence>
<evidence type="ECO:0000256" key="17">
    <source>
        <dbReference type="RuleBase" id="RU003671"/>
    </source>
</evidence>
<dbReference type="Proteomes" id="UP001303473">
    <property type="component" value="Unassembled WGS sequence"/>
</dbReference>
<dbReference type="GO" id="GO:0043626">
    <property type="term" value="C:PCNA complex"/>
    <property type="evidence" value="ECO:0007669"/>
    <property type="project" value="UniProtKB-ARBA"/>
</dbReference>
<dbReference type="InterPro" id="IPR022659">
    <property type="entry name" value="Pr_cel_nuc_antig_CS"/>
</dbReference>
<dbReference type="PRINTS" id="PR00339">
    <property type="entry name" value="PCNACYCLIN"/>
</dbReference>
<dbReference type="NCBIfam" id="TIGR00590">
    <property type="entry name" value="pcna"/>
    <property type="match status" value="1"/>
</dbReference>
<feature type="transmembrane region" description="Helical" evidence="19">
    <location>
        <begin position="153"/>
        <end position="173"/>
    </location>
</feature>
<dbReference type="FunFam" id="3.10.150.10:FF:000006">
    <property type="entry name" value="Proliferating cell nuclear antigen"/>
    <property type="match status" value="1"/>
</dbReference>
<dbReference type="GO" id="GO:0006272">
    <property type="term" value="P:leading strand elongation"/>
    <property type="evidence" value="ECO:0007669"/>
    <property type="project" value="TreeGrafter"/>
</dbReference>
<evidence type="ECO:0000256" key="14">
    <source>
        <dbReference type="ARBA" id="ARBA00023242"/>
    </source>
</evidence>
<dbReference type="CDD" id="cd01173">
    <property type="entry name" value="pyridoxal_pyridoxamine_kinase"/>
    <property type="match status" value="1"/>
</dbReference>
<dbReference type="CDD" id="cd00577">
    <property type="entry name" value="PCNA"/>
    <property type="match status" value="1"/>
</dbReference>
<evidence type="ECO:0000256" key="16">
    <source>
        <dbReference type="RuleBase" id="RU000641"/>
    </source>
</evidence>
<evidence type="ECO:0000313" key="24">
    <source>
        <dbReference type="EMBL" id="KAK3937055.1"/>
    </source>
</evidence>
<dbReference type="InterPro" id="IPR000730">
    <property type="entry name" value="Pr_cel_nuc_antig"/>
</dbReference>
<dbReference type="SUPFAM" id="SSF55979">
    <property type="entry name" value="DNA clamp"/>
    <property type="match status" value="2"/>
</dbReference>
<comment type="similarity">
    <text evidence="3">Belongs to the pyridoxine kinase family.</text>
</comment>
<dbReference type="GO" id="GO:0012505">
    <property type="term" value="C:endomembrane system"/>
    <property type="evidence" value="ECO:0007669"/>
    <property type="project" value="UniProtKB-SubCell"/>
</dbReference>
<dbReference type="Pfam" id="PF08543">
    <property type="entry name" value="Phos_pyr_kin"/>
    <property type="match status" value="1"/>
</dbReference>
<evidence type="ECO:0000256" key="12">
    <source>
        <dbReference type="ARBA" id="ARBA00023125"/>
    </source>
</evidence>
<dbReference type="InterPro" id="IPR026859">
    <property type="entry name" value="Myosin-bd"/>
</dbReference>
<evidence type="ECO:0000256" key="2">
    <source>
        <dbReference type="ARBA" id="ARBA00004308"/>
    </source>
</evidence>
<accession>A0AAN6S1I9</accession>
<evidence type="ECO:0000256" key="9">
    <source>
        <dbReference type="ARBA" id="ARBA00022777"/>
    </source>
</evidence>
<dbReference type="InterPro" id="IPR013749">
    <property type="entry name" value="PM/HMP-P_kinase-1"/>
</dbReference>
<evidence type="ECO:0000313" key="25">
    <source>
        <dbReference type="Proteomes" id="UP001303473"/>
    </source>
</evidence>
<evidence type="ECO:0000256" key="18">
    <source>
        <dbReference type="SAM" id="MobiDB-lite"/>
    </source>
</evidence>
<dbReference type="EMBL" id="MU853864">
    <property type="protein sequence ID" value="KAK3937055.1"/>
    <property type="molecule type" value="Genomic_DNA"/>
</dbReference>
<feature type="region of interest" description="Disordered" evidence="18">
    <location>
        <begin position="1"/>
        <end position="53"/>
    </location>
</feature>
<evidence type="ECO:0000256" key="3">
    <source>
        <dbReference type="ARBA" id="ARBA00008805"/>
    </source>
</evidence>
<proteinExistence type="inferred from homology"/>
<dbReference type="HAMAP" id="MF_00317">
    <property type="entry name" value="DNApol_clamp_arch"/>
    <property type="match status" value="1"/>
</dbReference>
<keyword evidence="9" id="KW-0418">Kinase</keyword>
<feature type="domain" description="Proliferating cell nuclear antigen PCNA C-terminal" evidence="21">
    <location>
        <begin position="708"/>
        <end position="835"/>
    </location>
</feature>
<dbReference type="SUPFAM" id="SSF53613">
    <property type="entry name" value="Ribokinase-like"/>
    <property type="match status" value="1"/>
</dbReference>
<comment type="similarity">
    <text evidence="4 17">Belongs to the PCNA family.</text>
</comment>
<keyword evidence="8" id="KW-0547">Nucleotide-binding</keyword>
<dbReference type="Pfam" id="PF12632">
    <property type="entry name" value="Vezatin"/>
    <property type="match status" value="1"/>
</dbReference>
<dbReference type="FunFam" id="3.10.150.10:FF:000008">
    <property type="entry name" value="Proliferating cell nuclear antigen"/>
    <property type="match status" value="1"/>
</dbReference>
<dbReference type="GO" id="GO:0070987">
    <property type="term" value="P:error-free translesion synthesis"/>
    <property type="evidence" value="ECO:0007669"/>
    <property type="project" value="UniProtKB-ARBA"/>
</dbReference>
<dbReference type="InterPro" id="IPR029056">
    <property type="entry name" value="Ribokinase-like"/>
</dbReference>
<comment type="subcellular location">
    <subcellularLocation>
        <location evidence="2">Endomembrane system</location>
    </subcellularLocation>
    <subcellularLocation>
        <location evidence="1 16">Nucleus</location>
    </subcellularLocation>
</comment>
<feature type="compositionally biased region" description="Basic and acidic residues" evidence="18">
    <location>
        <begin position="1"/>
        <end position="29"/>
    </location>
</feature>
<feature type="domain" description="Myosin-binding" evidence="23">
    <location>
        <begin position="162"/>
        <end position="441"/>
    </location>
</feature>
<dbReference type="PROSITE" id="PS01251">
    <property type="entry name" value="PCNA_1"/>
    <property type="match status" value="1"/>
</dbReference>
<evidence type="ECO:0000256" key="8">
    <source>
        <dbReference type="ARBA" id="ARBA00022741"/>
    </source>
</evidence>
<organism evidence="24 25">
    <name type="scientific">Diplogelasinospora grovesii</name>
    <dbReference type="NCBI Taxonomy" id="303347"/>
    <lineage>
        <taxon>Eukaryota</taxon>
        <taxon>Fungi</taxon>
        <taxon>Dikarya</taxon>
        <taxon>Ascomycota</taxon>
        <taxon>Pezizomycotina</taxon>
        <taxon>Sordariomycetes</taxon>
        <taxon>Sordariomycetidae</taxon>
        <taxon>Sordariales</taxon>
        <taxon>Diplogelasinosporaceae</taxon>
        <taxon>Diplogelasinospora</taxon>
    </lineage>
</organism>
<dbReference type="PANTHER" id="PTHR11352:SF0">
    <property type="entry name" value="PROLIFERATING CELL NUCLEAR ANTIGEN"/>
    <property type="match status" value="1"/>
</dbReference>